<dbReference type="EMBL" id="CZDF01000158">
    <property type="protein sequence ID" value="CUR33499.1"/>
    <property type="molecule type" value="Genomic_DNA"/>
</dbReference>
<feature type="region of interest" description="Disordered" evidence="1">
    <location>
        <begin position="1"/>
        <end position="33"/>
    </location>
</feature>
<gene>
    <name evidence="2" type="ORF">PL9214520038</name>
</gene>
<evidence type="ECO:0000313" key="2">
    <source>
        <dbReference type="EMBL" id="CUR33499.1"/>
    </source>
</evidence>
<dbReference type="AlphaFoldDB" id="A0A1J1LM02"/>
<accession>A0A1J1LM02</accession>
<organism evidence="2 3">
    <name type="scientific">Planktothrix tepida PCC 9214</name>
    <dbReference type="NCBI Taxonomy" id="671072"/>
    <lineage>
        <taxon>Bacteria</taxon>
        <taxon>Bacillati</taxon>
        <taxon>Cyanobacteriota</taxon>
        <taxon>Cyanophyceae</taxon>
        <taxon>Oscillatoriophycideae</taxon>
        <taxon>Oscillatoriales</taxon>
        <taxon>Microcoleaceae</taxon>
        <taxon>Planktothrix</taxon>
    </lineage>
</organism>
<sequence length="33" mass="3525">MRALTIRTVECPPFKASPSTSSTQPCSGTVELE</sequence>
<name>A0A1J1LM02_9CYAN</name>
<evidence type="ECO:0000256" key="1">
    <source>
        <dbReference type="SAM" id="MobiDB-lite"/>
    </source>
</evidence>
<keyword evidence="3" id="KW-1185">Reference proteome</keyword>
<reference evidence="3" key="1">
    <citation type="submission" date="2015-10" db="EMBL/GenBank/DDBJ databases">
        <authorList>
            <person name="Regsiter A."/>
            <person name="william w."/>
        </authorList>
    </citation>
    <scope>NUCLEOTIDE SEQUENCE [LARGE SCALE GENOMIC DNA]</scope>
</reference>
<feature type="compositionally biased region" description="Polar residues" evidence="1">
    <location>
        <begin position="17"/>
        <end position="27"/>
    </location>
</feature>
<protein>
    <submittedName>
        <fullName evidence="2">Uncharacterized protein</fullName>
    </submittedName>
</protein>
<dbReference type="Proteomes" id="UP000184315">
    <property type="component" value="Unassembled WGS sequence"/>
</dbReference>
<proteinExistence type="predicted"/>
<evidence type="ECO:0000313" key="3">
    <source>
        <dbReference type="Proteomes" id="UP000184315"/>
    </source>
</evidence>